<feature type="region of interest" description="Disordered" evidence="1">
    <location>
        <begin position="129"/>
        <end position="170"/>
    </location>
</feature>
<feature type="region of interest" description="Disordered" evidence="1">
    <location>
        <begin position="545"/>
        <end position="572"/>
    </location>
</feature>
<feature type="region of interest" description="Disordered" evidence="1">
    <location>
        <begin position="1818"/>
        <end position="1857"/>
    </location>
</feature>
<feature type="compositionally biased region" description="Basic and acidic residues" evidence="1">
    <location>
        <begin position="140"/>
        <end position="170"/>
    </location>
</feature>
<keyword evidence="4" id="KW-1185">Reference proteome</keyword>
<feature type="region of interest" description="Disordered" evidence="1">
    <location>
        <begin position="1056"/>
        <end position="1075"/>
    </location>
</feature>
<evidence type="ECO:0000259" key="2">
    <source>
        <dbReference type="Pfam" id="PF19423"/>
    </source>
</evidence>
<evidence type="ECO:0000313" key="4">
    <source>
        <dbReference type="Proteomes" id="UP001174909"/>
    </source>
</evidence>
<feature type="compositionally biased region" description="Acidic residues" evidence="1">
    <location>
        <begin position="1064"/>
        <end position="1075"/>
    </location>
</feature>
<evidence type="ECO:0000256" key="1">
    <source>
        <dbReference type="SAM" id="MobiDB-lite"/>
    </source>
</evidence>
<feature type="region of interest" description="Disordered" evidence="1">
    <location>
        <begin position="327"/>
        <end position="356"/>
    </location>
</feature>
<feature type="region of interest" description="Disordered" evidence="1">
    <location>
        <begin position="594"/>
        <end position="689"/>
    </location>
</feature>
<dbReference type="Proteomes" id="UP001174909">
    <property type="component" value="Unassembled WGS sequence"/>
</dbReference>
<feature type="region of interest" description="Disordered" evidence="1">
    <location>
        <begin position="1270"/>
        <end position="1323"/>
    </location>
</feature>
<dbReference type="InterPro" id="IPR045189">
    <property type="entry name" value="UBR4-like"/>
</dbReference>
<comment type="caution">
    <text evidence="3">The sequence shown here is derived from an EMBL/GenBank/DDBJ whole genome shotgun (WGS) entry which is preliminary data.</text>
</comment>
<dbReference type="PANTHER" id="PTHR21725:SF1">
    <property type="entry name" value="E3 UBIQUITIN-PROTEIN LIGASE UBR4"/>
    <property type="match status" value="1"/>
</dbReference>
<feature type="compositionally biased region" description="Pro residues" evidence="1">
    <location>
        <begin position="1295"/>
        <end position="1315"/>
    </location>
</feature>
<feature type="compositionally biased region" description="Low complexity" evidence="1">
    <location>
        <begin position="613"/>
        <end position="625"/>
    </location>
</feature>
<organism evidence="3 4">
    <name type="scientific">Geodia barretti</name>
    <name type="common">Barrett's horny sponge</name>
    <dbReference type="NCBI Taxonomy" id="519541"/>
    <lineage>
        <taxon>Eukaryota</taxon>
        <taxon>Metazoa</taxon>
        <taxon>Porifera</taxon>
        <taxon>Demospongiae</taxon>
        <taxon>Heteroscleromorpha</taxon>
        <taxon>Tetractinellida</taxon>
        <taxon>Astrophorina</taxon>
        <taxon>Geodiidae</taxon>
        <taxon>Geodia</taxon>
    </lineage>
</organism>
<feature type="compositionally biased region" description="Pro residues" evidence="1">
    <location>
        <begin position="651"/>
        <end position="676"/>
    </location>
</feature>
<sequence>MATSTSSEGGPKILSLLAAGGPTSPERMARLFQRRGLFQETNAPTTRMALLLGNYLCTNTTQKAVQVILSYPGNIKILLEFMLKVLPASGDNFLPVFRCVHGFCVGEWFLAPSDEAALLEQMKLNVAVERGGGGGGGGGEKGEKSEREGETQDEEQKVEVGKETRTSSDPKAKIRKLFSSLRSTTLSPQPEPTSVTKPLTWRDITKKTGNPAREAVVKALKELGAWSVLYQFCTDLPVFQALDRDKGFLSGCVGDGGSGHALETLVERLHQVKCAVVAVSILIHLAAPPYILPSLNPRIFTSLVSLFTRCLNAATSAACAAAALNKDRKPSTTPGATPTISGGGEREGEAGEGQEPPSIPELLGLISYCRGPSVVSTITARTLAHDIAVLTLKVFAKLLEVAAVLPRSRDNIVKNLHTLLVYQTLCGLMPLLASPGPVGGGGGGGQTARGGPHVKLTVPLVELANQTMSSTLAILEKLRTETSDEQPGVDGKEEAAGLPSAATLDVTKQYSAWQCTQMVFSHLPLLKIIFNLLTHSCKKTLSLMTSQPGATGTSTGAERSKSPPIKTRTERQETLVRMLRESLSRKISEKLVAAGVEREKEEEKEEGGGRGAGSESPPSTVSSSGERGGGYTLHVDSLDSGDESEEFEAPRTPPFLLPFPAELPPIPPVPTSPPMPPKRRISVPLEPPKLKEKPFVDPPLLRPKAKGVSFLTSASDPSAPRYAELRKKPEFFLELASVTLKCLFVEIVCSRHDGLRKILQDKMKPEFVSQLAWLVLNVGSTGDSARSSAPAGRTKRGAKKARLSTTGVSTVKRDLSKLGLTLMEMVHEMIVDDTSRHFLHAVLLHELGLTAKCWSLSIPPTSLSVLARVLVCRIYLHPQDSSPAEDDPLALAIWRGFLTAVAENASSTDDQDEDVGASHVQLMCLVWHSFSQDTRGALLSQCAHSVVAVAQAIESGVKLHPLAVSRLLLLLDYMLFQFSSPPPLLTDQVRHNFYPVVVGGGDVRVYMCEQQLQYSTALSKPLSQSSSSSVTPADKETSVLLPSSVSASHGPKFFNVRPSSLHNEEEEEEEEGEDIVDPSIDGEACKIVLKLAGSTEGVKGYNELCQAIVVVMSCGVDYAGEIGDLHGRVLAANAAHQCFSLSLTLLHHLPPSHHALSSIVDGTGLSCKDSVGACMMVYTLYLGMRMKMQQIESDDVTDTLVESEYSRDEAEEILARVLSVVDSTEHFISQITTILNEFLSLEEESVVLPLFCVIALDFLICLLTRVVVDETEPDEEEEEEEEDGKNAPKTKSPVTPVPPPPPVSSSNKSPPPPPKVGGVDEPNQPYVISSKEEVFYSTHGEGLVNILLKTTEKLLVYCRLYAMIGNQTGGRPSFNELSQTALDGIMKLAGRDPLQPKDTKPLFHAHIPDEVRERLKTWNSALLIDPAHKEKLCNHDLDSSVSDIIVQFLNLHLSAFTGPRFFGPTRCFKSTLSSLLSLLSTLFEMCPPQTFTVPEESTSLPARGSSLLSGLVPLSCDVMMEFCGADMLKLVKICGDKQFSLAVLEHRLRQSSRLLQLPRMTGCNLLGPLLADFFGLLGSLLDDASSKPVLSTLGPDNTDCHVVRLVLLAGSPDTTGTAVIESLKFLSKLLSLAQNKGEQENRHLDGLVAQVNLIGQAELAKGLEQWLRRLVLGSSSDGPSEVALNVSHLLKFVELLTIEDSLLSPGVDSTLFTTLLPLGGQLLTDMTAQPKLLSVFVDYFQCLVLLAGTGNTRGHISLVKVVEGWFPECLARLSSETDANLLRKPQASGPVAAMLVYLGQLYSAALLATDMVRYNEKRRVADEEDSPLMESDSEEEDEGGPSGGKDDEHSQGEDSDGEVLNSKLCTFTVTHKEFPSPALVPLPHVWTGGRHWSLHRLCQSLPQGSRFDVLQVRVVLLRLWS</sequence>
<gene>
    <name evidence="3" type="ORF">GBAR_LOCUS24182</name>
</gene>
<feature type="compositionally biased region" description="Polar residues" evidence="1">
    <location>
        <begin position="331"/>
        <end position="340"/>
    </location>
</feature>
<feature type="compositionally biased region" description="Gly residues" evidence="1">
    <location>
        <begin position="130"/>
        <end position="139"/>
    </location>
</feature>
<feature type="compositionally biased region" description="Polar residues" evidence="1">
    <location>
        <begin position="545"/>
        <end position="557"/>
    </location>
</feature>
<reference evidence="3" key="1">
    <citation type="submission" date="2023-03" db="EMBL/GenBank/DDBJ databases">
        <authorList>
            <person name="Steffen K."/>
            <person name="Cardenas P."/>
        </authorList>
    </citation>
    <scope>NUCLEOTIDE SEQUENCE</scope>
</reference>
<dbReference type="EMBL" id="CASHTH010003340">
    <property type="protein sequence ID" value="CAI8043610.1"/>
    <property type="molecule type" value="Genomic_DNA"/>
</dbReference>
<evidence type="ECO:0000313" key="3">
    <source>
        <dbReference type="EMBL" id="CAI8043610.1"/>
    </source>
</evidence>
<proteinExistence type="predicted"/>
<feature type="domain" description="E3 ubiquitin-protein ligase UBR4 N-terminal" evidence="2">
    <location>
        <begin position="718"/>
        <end position="1244"/>
    </location>
</feature>
<feature type="compositionally biased region" description="Acidic residues" evidence="1">
    <location>
        <begin position="1270"/>
        <end position="1283"/>
    </location>
</feature>
<feature type="compositionally biased region" description="Acidic residues" evidence="1">
    <location>
        <begin position="1822"/>
        <end position="1839"/>
    </location>
</feature>
<accession>A0AA35T8A1</accession>
<dbReference type="Pfam" id="PF19423">
    <property type="entry name" value="E3_UBR4_N"/>
    <property type="match status" value="2"/>
</dbReference>
<dbReference type="PANTHER" id="PTHR21725">
    <property type="entry name" value="E3 UBIQUITIN-PROTEIN LIGASE UBR4"/>
    <property type="match status" value="1"/>
</dbReference>
<dbReference type="InterPro" id="IPR045841">
    <property type="entry name" value="E3_UBR4_N"/>
</dbReference>
<protein>
    <submittedName>
        <fullName evidence="3">E3 ubiquitin-protein ligase UBR4</fullName>
    </submittedName>
</protein>
<feature type="domain" description="E3 ubiquitin-protein ligase UBR4 N-terminal" evidence="2">
    <location>
        <begin position="1602"/>
        <end position="1776"/>
    </location>
</feature>
<name>A0AA35T8A1_GEOBA</name>